<dbReference type="RefSeq" id="WP_147025931.1">
    <property type="nucleotide sequence ID" value="NZ_BJZU01000043.1"/>
</dbReference>
<protein>
    <recommendedName>
        <fullName evidence="6">Lipoprotein</fullName>
    </recommendedName>
</protein>
<gene>
    <name evidence="3" type="ORF">GCM10007888_55750</name>
    <name evidence="2" type="ORF">MOX02_23270</name>
</gene>
<proteinExistence type="predicted"/>
<dbReference type="Proteomes" id="UP000321960">
    <property type="component" value="Unassembled WGS sequence"/>
</dbReference>
<dbReference type="EMBL" id="BSPK01000111">
    <property type="protein sequence ID" value="GLS67192.1"/>
    <property type="molecule type" value="Genomic_DNA"/>
</dbReference>
<name>A0A512J355_9HYPH</name>
<dbReference type="AlphaFoldDB" id="A0A512J355"/>
<evidence type="ECO:0008006" key="6">
    <source>
        <dbReference type="Google" id="ProtNLM"/>
    </source>
</evidence>
<sequence>MFSKRLLVSGGLLLTVSGCNHLLPPSAQYASLAPGAVPVESGEGPMPEVTVPGTLLGGDAVRRGSTEPYRALNRTAAARARWEAQPRVNFATIAPPANPADLTAAESASAASPAAASQEPPTTASLRAARAAAAAGKLSPSYDREKMMNDLLTDGAKAAKPICDRC</sequence>
<feature type="compositionally biased region" description="Low complexity" evidence="1">
    <location>
        <begin position="103"/>
        <end position="124"/>
    </location>
</feature>
<reference evidence="2 4" key="3">
    <citation type="submission" date="2019-07" db="EMBL/GenBank/DDBJ databases">
        <title>Whole genome shotgun sequence of Methylobacterium oxalidis NBRC 107715.</title>
        <authorList>
            <person name="Hosoyama A."/>
            <person name="Uohara A."/>
            <person name="Ohji S."/>
            <person name="Ichikawa N."/>
        </authorList>
    </citation>
    <scope>NUCLEOTIDE SEQUENCE [LARGE SCALE GENOMIC DNA]</scope>
    <source>
        <strain evidence="2 4">NBRC 107715</strain>
    </source>
</reference>
<evidence type="ECO:0000313" key="2">
    <source>
        <dbReference type="EMBL" id="GEP04289.1"/>
    </source>
</evidence>
<organism evidence="2 4">
    <name type="scientific">Methylobacterium oxalidis</name>
    <dbReference type="NCBI Taxonomy" id="944322"/>
    <lineage>
        <taxon>Bacteria</taxon>
        <taxon>Pseudomonadati</taxon>
        <taxon>Pseudomonadota</taxon>
        <taxon>Alphaproteobacteria</taxon>
        <taxon>Hyphomicrobiales</taxon>
        <taxon>Methylobacteriaceae</taxon>
        <taxon>Methylobacterium</taxon>
    </lineage>
</organism>
<evidence type="ECO:0000313" key="5">
    <source>
        <dbReference type="Proteomes" id="UP001156856"/>
    </source>
</evidence>
<dbReference type="PROSITE" id="PS51257">
    <property type="entry name" value="PROKAR_LIPOPROTEIN"/>
    <property type="match status" value="1"/>
</dbReference>
<reference evidence="3" key="4">
    <citation type="submission" date="2023-01" db="EMBL/GenBank/DDBJ databases">
        <title>Draft genome sequence of Methylobacterium oxalidis strain NBRC 107715.</title>
        <authorList>
            <person name="Sun Q."/>
            <person name="Mori K."/>
        </authorList>
    </citation>
    <scope>NUCLEOTIDE SEQUENCE</scope>
    <source>
        <strain evidence="3">NBRC 107715</strain>
    </source>
</reference>
<dbReference type="OrthoDB" id="9876773at2"/>
<evidence type="ECO:0000313" key="3">
    <source>
        <dbReference type="EMBL" id="GLS67192.1"/>
    </source>
</evidence>
<comment type="caution">
    <text evidence="2">The sequence shown here is derived from an EMBL/GenBank/DDBJ whole genome shotgun (WGS) entry which is preliminary data.</text>
</comment>
<reference evidence="5" key="2">
    <citation type="journal article" date="2019" name="Int. J. Syst. Evol. Microbiol.">
        <title>The Global Catalogue of Microorganisms (GCM) 10K type strain sequencing project: providing services to taxonomists for standard genome sequencing and annotation.</title>
        <authorList>
            <consortium name="The Broad Institute Genomics Platform"/>
            <consortium name="The Broad Institute Genome Sequencing Center for Infectious Disease"/>
            <person name="Wu L."/>
            <person name="Ma J."/>
        </authorList>
    </citation>
    <scope>NUCLEOTIDE SEQUENCE [LARGE SCALE GENOMIC DNA]</scope>
    <source>
        <strain evidence="5">NBRC 107715</strain>
    </source>
</reference>
<feature type="region of interest" description="Disordered" evidence="1">
    <location>
        <begin position="102"/>
        <end position="124"/>
    </location>
</feature>
<evidence type="ECO:0000313" key="4">
    <source>
        <dbReference type="Proteomes" id="UP000321960"/>
    </source>
</evidence>
<reference evidence="3" key="1">
    <citation type="journal article" date="2014" name="Int. J. Syst. Evol. Microbiol.">
        <title>Complete genome of a new Firmicutes species belonging to the dominant human colonic microbiota ('Ruminococcus bicirculans') reveals two chromosomes and a selective capacity to utilize plant glucans.</title>
        <authorList>
            <consortium name="NISC Comparative Sequencing Program"/>
            <person name="Wegmann U."/>
            <person name="Louis P."/>
            <person name="Goesmann A."/>
            <person name="Henrissat B."/>
            <person name="Duncan S.H."/>
            <person name="Flint H.J."/>
        </authorList>
    </citation>
    <scope>NUCLEOTIDE SEQUENCE</scope>
    <source>
        <strain evidence="3">NBRC 107715</strain>
    </source>
</reference>
<evidence type="ECO:0000256" key="1">
    <source>
        <dbReference type="SAM" id="MobiDB-lite"/>
    </source>
</evidence>
<accession>A0A512J355</accession>
<keyword evidence="5" id="KW-1185">Reference proteome</keyword>
<dbReference type="EMBL" id="BJZU01000043">
    <property type="protein sequence ID" value="GEP04289.1"/>
    <property type="molecule type" value="Genomic_DNA"/>
</dbReference>
<dbReference type="Proteomes" id="UP001156856">
    <property type="component" value="Unassembled WGS sequence"/>
</dbReference>